<feature type="domain" description="4Fe-4S ferredoxin-type" evidence="10">
    <location>
        <begin position="675"/>
        <end position="704"/>
    </location>
</feature>
<dbReference type="CDD" id="cd07034">
    <property type="entry name" value="TPP_PYR_PFOR_IOR-alpha_like"/>
    <property type="match status" value="1"/>
</dbReference>
<dbReference type="InterPro" id="IPR029061">
    <property type="entry name" value="THDP-binding"/>
</dbReference>
<dbReference type="InterPro" id="IPR017896">
    <property type="entry name" value="4Fe4S_Fe-S-bd"/>
</dbReference>
<dbReference type="NCBIfam" id="TIGR02176">
    <property type="entry name" value="pyruv_ox_red"/>
    <property type="match status" value="1"/>
</dbReference>
<dbReference type="InterPro" id="IPR011895">
    <property type="entry name" value="Pyrv_flavodox_OxRed"/>
</dbReference>
<dbReference type="InterPro" id="IPR009014">
    <property type="entry name" value="Transketo_C/PFOR_II"/>
</dbReference>
<dbReference type="InterPro" id="IPR037112">
    <property type="entry name" value="Pyrv-flavodox_OxR_EKR_sf"/>
</dbReference>
<keyword evidence="3" id="KW-0004">4Fe-4S</keyword>
<evidence type="ECO:0000256" key="9">
    <source>
        <dbReference type="PIRNR" id="PIRNR000159"/>
    </source>
</evidence>
<dbReference type="Gene3D" id="3.40.50.970">
    <property type="match status" value="2"/>
</dbReference>
<dbReference type="RefSeq" id="WP_284914061.1">
    <property type="nucleotide sequence ID" value="NZ_CP126980.1"/>
</dbReference>
<dbReference type="SUPFAM" id="SSF53323">
    <property type="entry name" value="Pyruvate-ferredoxin oxidoreductase, PFOR, domain III"/>
    <property type="match status" value="1"/>
</dbReference>
<dbReference type="Proteomes" id="UP001240150">
    <property type="component" value="Chromosome"/>
</dbReference>
<dbReference type="Gene3D" id="3.40.50.920">
    <property type="match status" value="1"/>
</dbReference>
<keyword evidence="7" id="KW-0408">Iron</keyword>
<evidence type="ECO:0000313" key="11">
    <source>
        <dbReference type="EMBL" id="WIM92854.1"/>
    </source>
</evidence>
<evidence type="ECO:0000256" key="3">
    <source>
        <dbReference type="ARBA" id="ARBA00022485"/>
    </source>
</evidence>
<dbReference type="SUPFAM" id="SSF54862">
    <property type="entry name" value="4Fe-4S ferredoxins"/>
    <property type="match status" value="1"/>
</dbReference>
<dbReference type="InterPro" id="IPR050722">
    <property type="entry name" value="Pyruvate:ferred/Flavod_OxRd"/>
</dbReference>
<keyword evidence="5 9" id="KW-0249">Electron transport</keyword>
<dbReference type="Gene3D" id="3.30.70.20">
    <property type="match status" value="1"/>
</dbReference>
<dbReference type="Pfam" id="PF10371">
    <property type="entry name" value="EKR"/>
    <property type="match status" value="1"/>
</dbReference>
<evidence type="ECO:0000256" key="2">
    <source>
        <dbReference type="ARBA" id="ARBA00022448"/>
    </source>
</evidence>
<dbReference type="InterPro" id="IPR011766">
    <property type="entry name" value="TPP_enzyme_TPP-bd"/>
</dbReference>
<keyword evidence="6 9" id="KW-0560">Oxidoreductase</keyword>
<dbReference type="Gene3D" id="4.10.780.10">
    <property type="entry name" value="Pyruvate-flavodoxin oxidoreductase, EKR domain"/>
    <property type="match status" value="1"/>
</dbReference>
<dbReference type="CDD" id="cd03377">
    <property type="entry name" value="TPP_PFOR_PNO"/>
    <property type="match status" value="1"/>
</dbReference>
<feature type="domain" description="4Fe-4S ferredoxin-type" evidence="10">
    <location>
        <begin position="731"/>
        <end position="760"/>
    </location>
</feature>
<dbReference type="InterPro" id="IPR033412">
    <property type="entry name" value="PFOR_II"/>
</dbReference>
<dbReference type="InterPro" id="IPR017900">
    <property type="entry name" value="4Fe4S_Fe_S_CS"/>
</dbReference>
<keyword evidence="11" id="KW-0670">Pyruvate</keyword>
<accession>A0ABY8W4R9</accession>
<keyword evidence="8" id="KW-0411">Iron-sulfur</keyword>
<dbReference type="PROSITE" id="PS00198">
    <property type="entry name" value="4FE4S_FER_1"/>
    <property type="match status" value="1"/>
</dbReference>
<dbReference type="Pfam" id="PF17147">
    <property type="entry name" value="PFOR_II"/>
    <property type="match status" value="1"/>
</dbReference>
<dbReference type="PROSITE" id="PS51379">
    <property type="entry name" value="4FE4S_FER_2"/>
    <property type="match status" value="2"/>
</dbReference>
<evidence type="ECO:0000256" key="1">
    <source>
        <dbReference type="ARBA" id="ARBA00009032"/>
    </source>
</evidence>
<evidence type="ECO:0000256" key="7">
    <source>
        <dbReference type="ARBA" id="ARBA00023004"/>
    </source>
</evidence>
<sequence>MTRAIVDGNEAAVSVAYRLNEICCIYPITPSSPMAELADQWSVAGRRNVWGSVPSVVEMQSEGGAAGALHGALQSGALTTTFTASQGLLLMIPNMYKIAGELTPAVLHVAARALATQGLSIFGDHSDVMAVRATGFAMLASASVQEAHDLALVAQVASLRTRVPFVHFFDGFRTSHELTTIETLSDDDLRALVPEELIRAHRTRSLSPERPVIRGTAQNPDVYFQSRETVNPFHDRVPDAVRAAMDEVAARTGRRYRPVEYHGAPDAERVVVLMGSGAETARETVAYLAGRGERVGVVQVRLFRPFPQAALVAALPPTVTRIAVLDRTKEPGSAGEPLHLDVIAALAGSGRPMPLVIGGRYGLGSKEFTPGMVAAVLTELAADRPRPRFTAGIVDDVTGTSLPWTELDIEPAGTNRAVFFGIASDGTVGANKNTIKILAEEPGTHAQGYFVYDSKKSGGLTVSHLRFGTAPIHAPYLISRAGFVGCHHAALLDRAEVLDRAAPGATLLVNTAAEDVWASLSRPAQEQVVARGLRLYAIDADRVAAAAGLPGRSNTVLQTCYFAISGVLPRDAAISRIKAAITKTYAKRGPEVVARNHAAVDAALEALRQIDVPETATSTRQPPEPVPATAPRFVREVTAAMLAGRGDLLPVSALPVDGTYPGGTTAFEKRNLADLVATWDPQTCIQCGTCAFVCPHSVIRAKLLDVTALAGAPDGFPAAPLNARGLPDAGFALQVYAEDCTGCGLCVEACPVGTPAHKAINLEPREPQLAAARTNIDFFETLPYADRSRVDFGTVRGAQFLQPLFEFSLACTGCGETPYLKVLSQLFGDRLMVANATGCSSIYGGNLPTTPWTRDAQGRGPAWSNSLFEDDAEFGLGFRLAADLHRELAQTRLRQVRDQVGAELVDAVLAAPQRRESEFAAQRERLDEVRRRLAALPAGDPVVADLRSVLDHLVRRSVWIVGGDGWAYDIGAAGLDHVLATGRNVNVLVLDTEVYSNTGGQMSKATPLSAVARFAAGGKTTPKKDLALQAIAYGNVYVARVAMGADPQQTLQALREAEAYDGPSLVIAYAHCIAHGIEMRDGLNQQHRAVATGYWPLMRYDPVLRAAGANPFLLDSPRPRLPLTEFTGHELRFRQLHDTDPVEAERLARLAQEAVDQRWRVYEEMASHGPERFPADARSQMT</sequence>
<dbReference type="InterPro" id="IPR002880">
    <property type="entry name" value="Pyrv_Fd/Flavodoxin_OxRdtase_N"/>
</dbReference>
<dbReference type="Pfam" id="PF12838">
    <property type="entry name" value="Fer4_7"/>
    <property type="match status" value="1"/>
</dbReference>
<dbReference type="SUPFAM" id="SSF52922">
    <property type="entry name" value="TK C-terminal domain-like"/>
    <property type="match status" value="1"/>
</dbReference>
<dbReference type="SUPFAM" id="SSF52518">
    <property type="entry name" value="Thiamin diphosphate-binding fold (THDP-binding)"/>
    <property type="match status" value="2"/>
</dbReference>
<dbReference type="PANTHER" id="PTHR32154">
    <property type="entry name" value="PYRUVATE-FLAVODOXIN OXIDOREDUCTASE-RELATED"/>
    <property type="match status" value="1"/>
</dbReference>
<evidence type="ECO:0000313" key="12">
    <source>
        <dbReference type="Proteomes" id="UP001240150"/>
    </source>
</evidence>
<keyword evidence="2 9" id="KW-0813">Transport</keyword>
<name>A0ABY8W4R9_9ACTN</name>
<evidence type="ECO:0000256" key="5">
    <source>
        <dbReference type="ARBA" id="ARBA00022982"/>
    </source>
</evidence>
<protein>
    <submittedName>
        <fullName evidence="11">Pyruvate:ferredoxin (Flavodoxin) oxidoreductase</fullName>
    </submittedName>
</protein>
<dbReference type="InterPro" id="IPR019752">
    <property type="entry name" value="Pyrv/ketoisovalerate_OxRed_cat"/>
</dbReference>
<comment type="similarity">
    <text evidence="1 9">Belongs to the pyruvate:ferredoxin/flavodoxin oxidoreductase family.</text>
</comment>
<keyword evidence="4" id="KW-0479">Metal-binding</keyword>
<dbReference type="InterPro" id="IPR002869">
    <property type="entry name" value="Pyrv_flavodox_OxRed_cen"/>
</dbReference>
<organism evidence="11 12">
    <name type="scientific">Actinoplanes oblitus</name>
    <dbReference type="NCBI Taxonomy" id="3040509"/>
    <lineage>
        <taxon>Bacteria</taxon>
        <taxon>Bacillati</taxon>
        <taxon>Actinomycetota</taxon>
        <taxon>Actinomycetes</taxon>
        <taxon>Micromonosporales</taxon>
        <taxon>Micromonosporaceae</taxon>
        <taxon>Actinoplanes</taxon>
    </lineage>
</organism>
<dbReference type="Gene3D" id="3.40.920.10">
    <property type="entry name" value="Pyruvate-ferredoxin oxidoreductase, PFOR, domain III"/>
    <property type="match status" value="1"/>
</dbReference>
<gene>
    <name evidence="11" type="primary">nifJ</name>
    <name evidence="11" type="ORF">ACTOB_004812</name>
</gene>
<dbReference type="EMBL" id="CP126980">
    <property type="protein sequence ID" value="WIM92854.1"/>
    <property type="molecule type" value="Genomic_DNA"/>
</dbReference>
<dbReference type="Pfam" id="PF01855">
    <property type="entry name" value="POR_N"/>
    <property type="match status" value="1"/>
</dbReference>
<evidence type="ECO:0000256" key="4">
    <source>
        <dbReference type="ARBA" id="ARBA00022723"/>
    </source>
</evidence>
<dbReference type="InterPro" id="IPR019456">
    <property type="entry name" value="Pyrv-flavodox_OxRtase_EKR"/>
</dbReference>
<dbReference type="PANTHER" id="PTHR32154:SF0">
    <property type="entry name" value="PYRUVATE-FLAVODOXIN OXIDOREDUCTASE-RELATED"/>
    <property type="match status" value="1"/>
</dbReference>
<dbReference type="Pfam" id="PF02775">
    <property type="entry name" value="TPP_enzyme_C"/>
    <property type="match status" value="1"/>
</dbReference>
<dbReference type="PIRSF" id="PIRSF000159">
    <property type="entry name" value="NifJ"/>
    <property type="match status" value="1"/>
</dbReference>
<proteinExistence type="inferred from homology"/>
<reference evidence="11 12" key="1">
    <citation type="submission" date="2023-06" db="EMBL/GenBank/DDBJ databases">
        <authorList>
            <person name="Yushchuk O."/>
            <person name="Binda E."/>
            <person name="Ruckert-Reed C."/>
            <person name="Fedorenko V."/>
            <person name="Kalinowski J."/>
            <person name="Marinelli F."/>
        </authorList>
    </citation>
    <scope>NUCLEOTIDE SEQUENCE [LARGE SCALE GENOMIC DNA]</scope>
    <source>
        <strain evidence="11 12">NRRL 3884</strain>
    </source>
</reference>
<keyword evidence="12" id="KW-1185">Reference proteome</keyword>
<dbReference type="Pfam" id="PF01558">
    <property type="entry name" value="POR"/>
    <property type="match status" value="1"/>
</dbReference>
<evidence type="ECO:0000256" key="6">
    <source>
        <dbReference type="ARBA" id="ARBA00023002"/>
    </source>
</evidence>
<evidence type="ECO:0000256" key="8">
    <source>
        <dbReference type="ARBA" id="ARBA00023014"/>
    </source>
</evidence>
<evidence type="ECO:0000259" key="10">
    <source>
        <dbReference type="PROSITE" id="PS51379"/>
    </source>
</evidence>
<dbReference type="SMART" id="SM00890">
    <property type="entry name" value="EKR"/>
    <property type="match status" value="1"/>
</dbReference>